<accession>A0A926JPV6</accession>
<comment type="caution">
    <text evidence="1">The sequence shown here is derived from an EMBL/GenBank/DDBJ whole genome shotgun (WGS) entry which is preliminary data.</text>
</comment>
<dbReference type="EMBL" id="JACVDC010000008">
    <property type="protein sequence ID" value="MBC9795270.1"/>
    <property type="molecule type" value="Genomic_DNA"/>
</dbReference>
<dbReference type="RefSeq" id="WP_187964424.1">
    <property type="nucleotide sequence ID" value="NZ_JACVDC010000008.1"/>
</dbReference>
<keyword evidence="2" id="KW-1185">Reference proteome</keyword>
<sequence length="298" mass="34478">MMSTTADKDITYVLHLNKEQSIYHYKAEVYTRIKKGETAFFSKIKMPFSLRCEGAVSTKAIQFRLTHLQRVMVDEKGFPLKKLSKARQIALKVATINDELVFEVSSSFEILRVVNTSQVREKWEEMKPRLVGTYPDIKKEWLPDFEWQLREENIQDLYKKDTFYAFLFAGIFNTGLSPYKAVKEPGWLNNAVGSVSLPLTVHKKLKDFYRILDTGRLEFSGKPDSEHPKFPLQKLNVFTGNLTPETGSEHKLSFKYNGYYNLKPKSGRIDGGALKIDIAIGDLYRKETDIHLKMLHHE</sequence>
<dbReference type="AlphaFoldDB" id="A0A926JPV6"/>
<organism evidence="1 2">
    <name type="scientific">Sinomicrobium weinanense</name>
    <dbReference type="NCBI Taxonomy" id="2842200"/>
    <lineage>
        <taxon>Bacteria</taxon>
        <taxon>Pseudomonadati</taxon>
        <taxon>Bacteroidota</taxon>
        <taxon>Flavobacteriia</taxon>
        <taxon>Flavobacteriales</taxon>
        <taxon>Flavobacteriaceae</taxon>
        <taxon>Sinomicrobium</taxon>
    </lineage>
</organism>
<dbReference type="Proteomes" id="UP000653730">
    <property type="component" value="Unassembled WGS sequence"/>
</dbReference>
<protein>
    <submittedName>
        <fullName evidence="1">Uncharacterized protein</fullName>
    </submittedName>
</protein>
<reference evidence="1 2" key="1">
    <citation type="submission" date="2020-09" db="EMBL/GenBank/DDBJ databases">
        <title>Sinomicrobium weinanense sp. nov., a halophilic bacteria isolated from saline-alkali soil.</title>
        <authorList>
            <person name="Wu P."/>
            <person name="Ren H."/>
            <person name="Mei Y."/>
            <person name="Liang Y."/>
            <person name="Chen Z."/>
        </authorList>
    </citation>
    <scope>NUCLEOTIDE SEQUENCE [LARGE SCALE GENOMIC DNA]</scope>
    <source>
        <strain evidence="1 2">FJxs</strain>
    </source>
</reference>
<proteinExistence type="predicted"/>
<name>A0A926JPV6_9FLAO</name>
<gene>
    <name evidence="1" type="ORF">IBL28_04780</name>
</gene>
<evidence type="ECO:0000313" key="2">
    <source>
        <dbReference type="Proteomes" id="UP000653730"/>
    </source>
</evidence>
<evidence type="ECO:0000313" key="1">
    <source>
        <dbReference type="EMBL" id="MBC9795270.1"/>
    </source>
</evidence>